<dbReference type="InterPro" id="IPR017853">
    <property type="entry name" value="GH"/>
</dbReference>
<evidence type="ECO:0000256" key="9">
    <source>
        <dbReference type="SAM" id="SignalP"/>
    </source>
</evidence>
<dbReference type="InterPro" id="IPR001547">
    <property type="entry name" value="Glyco_hydro_5"/>
</dbReference>
<comment type="catalytic activity">
    <reaction evidence="1">
        <text>Endohydrolysis of (1-&gt;4)-beta-D-glucosidic linkages in cellulose, lichenin and cereal beta-D-glucans.</text>
        <dbReference type="EC" id="3.2.1.4"/>
    </reaction>
</comment>
<keyword evidence="5" id="KW-0119">Carbohydrate metabolism</keyword>
<name>A0A9D9I0D2_9FIRM</name>
<dbReference type="EMBL" id="JADIML010000188">
    <property type="protein sequence ID" value="MBO8463635.1"/>
    <property type="molecule type" value="Genomic_DNA"/>
</dbReference>
<gene>
    <name evidence="11" type="ORF">IAC13_06875</name>
</gene>
<proteinExistence type="inferred from homology"/>
<dbReference type="Gene3D" id="3.20.20.80">
    <property type="entry name" value="Glycosidases"/>
    <property type="match status" value="1"/>
</dbReference>
<evidence type="ECO:0000313" key="12">
    <source>
        <dbReference type="Proteomes" id="UP000823618"/>
    </source>
</evidence>
<dbReference type="PANTHER" id="PTHR34142:SF1">
    <property type="entry name" value="GLYCOSIDE HYDROLASE FAMILY 5 DOMAIN-CONTAINING PROTEIN"/>
    <property type="match status" value="1"/>
</dbReference>
<reference evidence="11" key="1">
    <citation type="submission" date="2020-10" db="EMBL/GenBank/DDBJ databases">
        <authorList>
            <person name="Gilroy R."/>
        </authorList>
    </citation>
    <scope>NUCLEOTIDE SEQUENCE</scope>
    <source>
        <strain evidence="11">E3-2379</strain>
    </source>
</reference>
<keyword evidence="3 8" id="KW-0378">Hydrolase</keyword>
<dbReference type="Pfam" id="PF00150">
    <property type="entry name" value="Cellulase"/>
    <property type="match status" value="1"/>
</dbReference>
<dbReference type="PROSITE" id="PS00659">
    <property type="entry name" value="GLYCOSYL_HYDROL_F5"/>
    <property type="match status" value="1"/>
</dbReference>
<comment type="similarity">
    <text evidence="8">Belongs to the glycosyl hydrolase 5 (cellulase A) family.</text>
</comment>
<evidence type="ECO:0000256" key="3">
    <source>
        <dbReference type="ARBA" id="ARBA00022801"/>
    </source>
</evidence>
<evidence type="ECO:0000256" key="7">
    <source>
        <dbReference type="ARBA" id="ARBA00023326"/>
    </source>
</evidence>
<evidence type="ECO:0000256" key="5">
    <source>
        <dbReference type="ARBA" id="ARBA00023277"/>
    </source>
</evidence>
<evidence type="ECO:0000256" key="1">
    <source>
        <dbReference type="ARBA" id="ARBA00000966"/>
    </source>
</evidence>
<dbReference type="GO" id="GO:0030245">
    <property type="term" value="P:cellulose catabolic process"/>
    <property type="evidence" value="ECO:0007669"/>
    <property type="project" value="UniProtKB-KW"/>
</dbReference>
<accession>A0A9D9I0D2</accession>
<keyword evidence="6 8" id="KW-0326">Glycosidase</keyword>
<organism evidence="11 12">
    <name type="scientific">Candidatus Scybalomonas excrementavium</name>
    <dbReference type="NCBI Taxonomy" id="2840943"/>
    <lineage>
        <taxon>Bacteria</taxon>
        <taxon>Bacillati</taxon>
        <taxon>Bacillota</taxon>
        <taxon>Clostridia</taxon>
        <taxon>Lachnospirales</taxon>
        <taxon>Lachnospiraceae</taxon>
        <taxon>Lachnospiraceae incertae sedis</taxon>
        <taxon>Candidatus Scybalomonas</taxon>
    </lineage>
</organism>
<feature type="chain" id="PRO_5039314837" description="cellulase" evidence="9">
    <location>
        <begin position="31"/>
        <end position="336"/>
    </location>
</feature>
<comment type="caution">
    <text evidence="11">The sequence shown here is derived from an EMBL/GenBank/DDBJ whole genome shotgun (WGS) entry which is preliminary data.</text>
</comment>
<dbReference type="PANTHER" id="PTHR34142">
    <property type="entry name" value="ENDO-BETA-1,4-GLUCANASE A"/>
    <property type="match status" value="1"/>
</dbReference>
<feature type="domain" description="Glycoside hydrolase family 5" evidence="10">
    <location>
        <begin position="49"/>
        <end position="302"/>
    </location>
</feature>
<dbReference type="SUPFAM" id="SSF51445">
    <property type="entry name" value="(Trans)glycosidases"/>
    <property type="match status" value="1"/>
</dbReference>
<dbReference type="AlphaFoldDB" id="A0A9D9I0D2"/>
<dbReference type="EC" id="3.2.1.4" evidence="2"/>
<reference evidence="11" key="2">
    <citation type="journal article" date="2021" name="PeerJ">
        <title>Extensive microbial diversity within the chicken gut microbiome revealed by metagenomics and culture.</title>
        <authorList>
            <person name="Gilroy R."/>
            <person name="Ravi A."/>
            <person name="Getino M."/>
            <person name="Pursley I."/>
            <person name="Horton D.L."/>
            <person name="Alikhan N.F."/>
            <person name="Baker D."/>
            <person name="Gharbi K."/>
            <person name="Hall N."/>
            <person name="Watson M."/>
            <person name="Adriaenssens E.M."/>
            <person name="Foster-Nyarko E."/>
            <person name="Jarju S."/>
            <person name="Secka A."/>
            <person name="Antonio M."/>
            <person name="Oren A."/>
            <person name="Chaudhuri R.R."/>
            <person name="La Ragione R."/>
            <person name="Hildebrand F."/>
            <person name="Pallen M.J."/>
        </authorList>
    </citation>
    <scope>NUCLEOTIDE SEQUENCE</scope>
    <source>
        <strain evidence="11">E3-2379</strain>
    </source>
</reference>
<evidence type="ECO:0000256" key="2">
    <source>
        <dbReference type="ARBA" id="ARBA00012601"/>
    </source>
</evidence>
<dbReference type="InterPro" id="IPR018087">
    <property type="entry name" value="Glyco_hydro_5_CS"/>
</dbReference>
<dbReference type="Proteomes" id="UP000823618">
    <property type="component" value="Unassembled WGS sequence"/>
</dbReference>
<sequence>MNMKKVVQKLKMACTICLVIALLVPATVFAKATPVSKNGRLQVKGSKIVNEHGKPFVIKGVSTHGINWFPQYVNQKAFQTLRDKWGVNTIRLSMYTAEYNGYCTGSSQNKKDLKKIIDNGVRYASNLGMYVIIDWHILSDGNPLTYQKEAKAFFKEMATKYKNKKNVLFEICNEPNGSEGNWSNIKKYANSIVKTIRSVNKKAIIFVGTPTWSQDVNEAVNSKVSGTNIAYSFHFYASTHKQDLRNKLEAAVKQGLPVVVTEFGISDAAGNGVISKQEGNAWMKLLDKYKIGRVCWSLCNKNESSALIKSTSSKTSGWTRADLTEQGKWLVKIYTK</sequence>
<keyword evidence="4" id="KW-0136">Cellulose degradation</keyword>
<evidence type="ECO:0000256" key="6">
    <source>
        <dbReference type="ARBA" id="ARBA00023295"/>
    </source>
</evidence>
<dbReference type="GO" id="GO:0008810">
    <property type="term" value="F:cellulase activity"/>
    <property type="evidence" value="ECO:0007669"/>
    <property type="project" value="UniProtKB-EC"/>
</dbReference>
<evidence type="ECO:0000259" key="10">
    <source>
        <dbReference type="Pfam" id="PF00150"/>
    </source>
</evidence>
<keyword evidence="9" id="KW-0732">Signal</keyword>
<evidence type="ECO:0000256" key="4">
    <source>
        <dbReference type="ARBA" id="ARBA00023001"/>
    </source>
</evidence>
<feature type="signal peptide" evidence="9">
    <location>
        <begin position="1"/>
        <end position="30"/>
    </location>
</feature>
<protein>
    <recommendedName>
        <fullName evidence="2">cellulase</fullName>
        <ecNumber evidence="2">3.2.1.4</ecNumber>
    </recommendedName>
</protein>
<evidence type="ECO:0000313" key="11">
    <source>
        <dbReference type="EMBL" id="MBO8463635.1"/>
    </source>
</evidence>
<evidence type="ECO:0000256" key="8">
    <source>
        <dbReference type="RuleBase" id="RU361153"/>
    </source>
</evidence>
<keyword evidence="7" id="KW-0624">Polysaccharide degradation</keyword>